<dbReference type="InterPro" id="IPR046848">
    <property type="entry name" value="E_motif"/>
</dbReference>
<dbReference type="InterPro" id="IPR006168">
    <property type="entry name" value="G3P_DH_NAD-dep"/>
</dbReference>
<protein>
    <recommendedName>
        <fullName evidence="6">Glycerol-3-phosphate dehydrogenase [NAD(+)]</fullName>
        <ecNumber evidence="6">1.1.1.8</ecNumber>
    </recommendedName>
</protein>
<dbReference type="PROSITE" id="PS00957">
    <property type="entry name" value="NAD_G3PDH"/>
    <property type="match status" value="1"/>
</dbReference>
<dbReference type="Pfam" id="PF07479">
    <property type="entry name" value="NAD_Gly3P_dh_C"/>
    <property type="match status" value="2"/>
</dbReference>
<evidence type="ECO:0000256" key="2">
    <source>
        <dbReference type="ARBA" id="ARBA00022737"/>
    </source>
</evidence>
<evidence type="ECO:0000256" key="4">
    <source>
        <dbReference type="PROSITE-ProRule" id="PRU00708"/>
    </source>
</evidence>
<name>A0ABC8QMU8_9AQUA</name>
<accession>A0ABC8QMU8</accession>
<dbReference type="GO" id="GO:0016070">
    <property type="term" value="P:RNA metabolic process"/>
    <property type="evidence" value="ECO:0007669"/>
    <property type="project" value="UniProtKB-ARBA"/>
</dbReference>
<comment type="similarity">
    <text evidence="1 5">Belongs to the NAD-dependent glycerol-3-phosphate dehydrogenase family.</text>
</comment>
<dbReference type="SUPFAM" id="SSF48179">
    <property type="entry name" value="6-phosphogluconate dehydrogenase C-terminal domain-like"/>
    <property type="match status" value="1"/>
</dbReference>
<feature type="repeat" description="PPR" evidence="4">
    <location>
        <begin position="688"/>
        <end position="722"/>
    </location>
</feature>
<dbReference type="GO" id="GO:0046168">
    <property type="term" value="P:glycerol-3-phosphate catabolic process"/>
    <property type="evidence" value="ECO:0007669"/>
    <property type="project" value="UniProtKB-UniRule"/>
</dbReference>
<dbReference type="Pfam" id="PF13041">
    <property type="entry name" value="PPR_2"/>
    <property type="match status" value="2"/>
</dbReference>
<dbReference type="Pfam" id="PF01210">
    <property type="entry name" value="NAD_Gly3P_dh_N"/>
    <property type="match status" value="1"/>
</dbReference>
<dbReference type="InterPro" id="IPR002885">
    <property type="entry name" value="PPR_rpt"/>
</dbReference>
<dbReference type="GO" id="GO:0051287">
    <property type="term" value="F:NAD binding"/>
    <property type="evidence" value="ECO:0007669"/>
    <property type="project" value="UniProtKB-UniRule"/>
</dbReference>
<organism evidence="9 10">
    <name type="scientific">Ilex paraguariensis</name>
    <name type="common">yerba mate</name>
    <dbReference type="NCBI Taxonomy" id="185542"/>
    <lineage>
        <taxon>Eukaryota</taxon>
        <taxon>Viridiplantae</taxon>
        <taxon>Streptophyta</taxon>
        <taxon>Embryophyta</taxon>
        <taxon>Tracheophyta</taxon>
        <taxon>Spermatophyta</taxon>
        <taxon>Magnoliopsida</taxon>
        <taxon>eudicotyledons</taxon>
        <taxon>Gunneridae</taxon>
        <taxon>Pentapetalae</taxon>
        <taxon>asterids</taxon>
        <taxon>campanulids</taxon>
        <taxon>Aquifoliales</taxon>
        <taxon>Aquifoliaceae</taxon>
        <taxon>Ilex</taxon>
    </lineage>
</organism>
<dbReference type="PROSITE" id="PS51375">
    <property type="entry name" value="PPR"/>
    <property type="match status" value="6"/>
</dbReference>
<dbReference type="InterPro" id="IPR011128">
    <property type="entry name" value="G3P_DH_NAD-dep_N"/>
</dbReference>
<evidence type="ECO:0000256" key="3">
    <source>
        <dbReference type="ARBA" id="ARBA00023002"/>
    </source>
</evidence>
<dbReference type="SUPFAM" id="SSF51735">
    <property type="entry name" value="NAD(P)-binding Rossmann-fold domains"/>
    <property type="match status" value="1"/>
</dbReference>
<reference evidence="9 10" key="1">
    <citation type="submission" date="2024-02" db="EMBL/GenBank/DDBJ databases">
        <authorList>
            <person name="Vignale AGUSTIN F."/>
            <person name="Sosa J E."/>
            <person name="Modenutti C."/>
        </authorList>
    </citation>
    <scope>NUCLEOTIDE SEQUENCE [LARGE SCALE GENOMIC DNA]</scope>
</reference>
<dbReference type="FunFam" id="1.25.40.10:FF:000682">
    <property type="entry name" value="Pentatricopeptide repeat-containing protein At3g16610"/>
    <property type="match status" value="1"/>
</dbReference>
<dbReference type="Gene3D" id="1.10.1040.10">
    <property type="entry name" value="N-(1-d-carboxylethyl)-l-norvaline Dehydrogenase, domain 2"/>
    <property type="match status" value="2"/>
</dbReference>
<dbReference type="Pfam" id="PF20431">
    <property type="entry name" value="E_motif"/>
    <property type="match status" value="1"/>
</dbReference>
<keyword evidence="2" id="KW-0677">Repeat</keyword>
<keyword evidence="3 5" id="KW-0560">Oxidoreductase</keyword>
<dbReference type="GO" id="GO:0141152">
    <property type="term" value="F:glycerol-3-phosphate dehydrogenase (NAD+) activity"/>
    <property type="evidence" value="ECO:0007669"/>
    <property type="project" value="UniProtKB-UniRule"/>
</dbReference>
<feature type="domain" description="Glycerol-3-phosphate dehydrogenase NAD-dependent C-terminal" evidence="8">
    <location>
        <begin position="331"/>
        <end position="405"/>
    </location>
</feature>
<dbReference type="FunFam" id="1.25.40.10:FF:000090">
    <property type="entry name" value="Pentatricopeptide repeat-containing protein, chloroplastic"/>
    <property type="match status" value="1"/>
</dbReference>
<dbReference type="InterPro" id="IPR036291">
    <property type="entry name" value="NAD(P)-bd_dom_sf"/>
</dbReference>
<dbReference type="InterPro" id="IPR006109">
    <property type="entry name" value="G3P_DH_NAD-dep_C"/>
</dbReference>
<evidence type="ECO:0000256" key="5">
    <source>
        <dbReference type="RuleBase" id="RU000437"/>
    </source>
</evidence>
<dbReference type="InterPro" id="IPR011990">
    <property type="entry name" value="TPR-like_helical_dom_sf"/>
</dbReference>
<feature type="domain" description="Glycerol-3-phosphate dehydrogenase NAD-dependent C-terminal" evidence="8">
    <location>
        <begin position="258"/>
        <end position="295"/>
    </location>
</feature>
<evidence type="ECO:0000259" key="8">
    <source>
        <dbReference type="Pfam" id="PF07479"/>
    </source>
</evidence>
<proteinExistence type="inferred from homology"/>
<feature type="repeat" description="PPR" evidence="4">
    <location>
        <begin position="516"/>
        <end position="550"/>
    </location>
</feature>
<feature type="domain" description="Glycerol-3-phosphate dehydrogenase NAD-dependent N-terminal" evidence="7">
    <location>
        <begin position="117"/>
        <end position="201"/>
    </location>
</feature>
<evidence type="ECO:0000256" key="1">
    <source>
        <dbReference type="ARBA" id="ARBA00011009"/>
    </source>
</evidence>
<feature type="repeat" description="PPR" evidence="4">
    <location>
        <begin position="1057"/>
        <end position="1091"/>
    </location>
</feature>
<dbReference type="Gene3D" id="1.25.40.10">
    <property type="entry name" value="Tetratricopeptide repeat domain"/>
    <property type="match status" value="6"/>
</dbReference>
<dbReference type="PANTHER" id="PTHR47926:SF452">
    <property type="entry name" value="PENTATRICOPEPTIDE REPEAT-CONTAINING PROTEIN"/>
    <property type="match status" value="1"/>
</dbReference>
<evidence type="ECO:0000256" key="6">
    <source>
        <dbReference type="RuleBase" id="RU361243"/>
    </source>
</evidence>
<feature type="repeat" description="PPR" evidence="4">
    <location>
        <begin position="921"/>
        <end position="955"/>
    </location>
</feature>
<dbReference type="PANTHER" id="PTHR47926">
    <property type="entry name" value="PENTATRICOPEPTIDE REPEAT-CONTAINING PROTEIN"/>
    <property type="match status" value="1"/>
</dbReference>
<feature type="repeat" description="PPR" evidence="4">
    <location>
        <begin position="1022"/>
        <end position="1056"/>
    </location>
</feature>
<dbReference type="EC" id="1.1.1.8" evidence="6"/>
<comment type="caution">
    <text evidence="9">The sequence shown here is derived from an EMBL/GenBank/DDBJ whole genome shotgun (WGS) entry which is preliminary data.</text>
</comment>
<dbReference type="InterPro" id="IPR013328">
    <property type="entry name" value="6PGD_dom2"/>
</dbReference>
<dbReference type="Proteomes" id="UP001642360">
    <property type="component" value="Unassembled WGS sequence"/>
</dbReference>
<keyword evidence="10" id="KW-1185">Reference proteome</keyword>
<dbReference type="FunFam" id="1.25.40.10:FF:000285">
    <property type="entry name" value="Pentatricopeptide repeat-containing protein, chloroplastic"/>
    <property type="match status" value="1"/>
</dbReference>
<feature type="repeat" description="PPR" evidence="4">
    <location>
        <begin position="820"/>
        <end position="854"/>
    </location>
</feature>
<comment type="catalytic activity">
    <reaction evidence="6">
        <text>sn-glycerol 3-phosphate + NAD(+) = dihydroxyacetone phosphate + NADH + H(+)</text>
        <dbReference type="Rhea" id="RHEA:11092"/>
        <dbReference type="ChEBI" id="CHEBI:15378"/>
        <dbReference type="ChEBI" id="CHEBI:57540"/>
        <dbReference type="ChEBI" id="CHEBI:57597"/>
        <dbReference type="ChEBI" id="CHEBI:57642"/>
        <dbReference type="ChEBI" id="CHEBI:57945"/>
        <dbReference type="EC" id="1.1.1.8"/>
    </reaction>
</comment>
<keyword evidence="5" id="KW-0520">NAD</keyword>
<dbReference type="InterPro" id="IPR008927">
    <property type="entry name" value="6-PGluconate_DH-like_C_sf"/>
</dbReference>
<dbReference type="NCBIfam" id="TIGR00756">
    <property type="entry name" value="PPR"/>
    <property type="match status" value="3"/>
</dbReference>
<dbReference type="GO" id="GO:0003729">
    <property type="term" value="F:mRNA binding"/>
    <property type="evidence" value="ECO:0007669"/>
    <property type="project" value="UniProtKB-ARBA"/>
</dbReference>
<evidence type="ECO:0000313" key="10">
    <source>
        <dbReference type="Proteomes" id="UP001642360"/>
    </source>
</evidence>
<dbReference type="EMBL" id="CAUOFW020000115">
    <property type="protein sequence ID" value="CAK9133687.1"/>
    <property type="molecule type" value="Genomic_DNA"/>
</dbReference>
<gene>
    <name evidence="9" type="ORF">ILEXP_LOCUS604</name>
</gene>
<sequence>MASLMESALTNPLFPKTQSVQSPHNLGLVQKFPSNPNSVLVLHSSSNYSGVCMCFVDETVKPLPPPSQNPDLISDTDPVSTTEHRRVVRLAWEKLVRWSRSWQSKVATNDVLGRTNKVVVLGGGSFGTAMAAHVANRKAQLEVSMLVRDPQICQSINEKHCNCKYFPEHILPENVTATADAKAALLGADFCLHAIPVQVKRTCGLTQPYIVLSGPSCALELMNELPSAMVVASKDKQMANAVQQLLASKNLRISTSSDVTGVEIAGALKNVLAIAAGIVEGMNLGNNSMAALVAQVHWYIRRHLCYNVVLDYNIRMEIEYLILGVFFPPMKMGAKWATMTGLAGYGDIRLTCFVNLSRNRTVGVAEGVSTAKAVIALAEKYNVKMPVLTAVAHIIDNELTPKKAVYELMNLPQLNLKIKALIQQGHYSEALESYTREPQSPLIATKFTFPSLLKACASLSNSCYGKIIHATIIQTGLQFDPFVAASLINMYVKCGSLENAVQLFENVPDGEELARDVTFRNSMIDGYFKYGLVDEGIAQFRRMQPLGVKPDGYSLCILLRVCDAILGSLEGKQIHGYIVRNLRDGDPFVVTALIDMYSNCGRPMDALRVFENSTDRNNIVVWNAIIGRLSEDGFWEHSLELYSFAKDEDCRLVSTTFSGVLTACSLGEDVKFGRRVHCDVIKMGFQNDPYVCTSLLTMYGKSRYVEDAKKVFDSVLDKEIALWNALISAYICNGCAYDALDVYTQMSLGEIPFDSFTISNLLVTCTMSGLYDLGRTLHGELIKRSIDSNVAVQSALLTMYSKCGHVEDANVLFGTMKGKDLVAWGSMISGFCQNRKFKEALDLFRTMQVDGLKPDSDIMASIINSCEGLECIEMGWVVHGLVIKSGFGLDSFVSSSLIDMYSNYGSVEMAANVFFHLLQKNLVVWNSMISCYCQNGLPGLSICLLPQIVQHSLRPDIVSITSVLVAVSSMAALLKGKTIHGYQIRLEISADIQVENAFIDMYIKCGCLKYAHYIFQNMPRRNLVSWNSMIAGFGSHGECLKAINLFDEMRGSDIKPDDVTFLSLISSCNHSGLIEEGLYLFQLMKLYRIEPGMEHYVNVVDLLGRAGCLSDAYSVIQSMPIEPDRTVWLSLLSACRVHHNIELGELAAHDLLKMDPARGSNYAQVLNLYEEAGLRDRAANLRASMRQKGLKKNPGCSWIEVGNKVDIFFSRDSSPQGQSRSMIHSAVFGATCKGEEVIMKILRHSETHKNEEFVSSIQAKRLVSLASLMTFIRIIRLYTSNIHTLLKW</sequence>
<evidence type="ECO:0000313" key="9">
    <source>
        <dbReference type="EMBL" id="CAK9133687.1"/>
    </source>
</evidence>
<dbReference type="PRINTS" id="PR00077">
    <property type="entry name" value="GPDHDRGNASE"/>
</dbReference>
<dbReference type="Pfam" id="PF01535">
    <property type="entry name" value="PPR"/>
    <property type="match status" value="6"/>
</dbReference>
<dbReference type="Gene3D" id="3.40.50.720">
    <property type="entry name" value="NAD(P)-binding Rossmann-like Domain"/>
    <property type="match status" value="2"/>
</dbReference>
<evidence type="ECO:0000259" key="7">
    <source>
        <dbReference type="Pfam" id="PF01210"/>
    </source>
</evidence>
<dbReference type="InterPro" id="IPR046960">
    <property type="entry name" value="PPR_At4g14850-like_plant"/>
</dbReference>
<dbReference type="FunFam" id="1.25.40.10:FF:000073">
    <property type="entry name" value="Pentatricopeptide repeat-containing protein chloroplastic"/>
    <property type="match status" value="1"/>
</dbReference>